<sequence length="682" mass="77725">MPVTNVLLITLAAIFALGFVFFKYFLGNKNPGQSTYILAGLRFFTIFILLLLLINPGFKQLELEIEKPGLLIAVDGSSSIAHLEKGDSVQQMANVLQEHPELKERFNIQTYTFGQEIRKVNQNEDIDFKASQTNISSALRDLEHLNRTSQTALVLLTDGNQTLGEDYSYFKNRGNIGVFPVVVGDTTAQTDFYISNLNVNRYAFLNNNFPVETIVNYSGKQELETRFEIRQGTTVLYSRNIKLSPENSSEVISTTLPATRLGRTVYEAVVVPVTEETNVLNNSRKFVVEVIDERTSVLILSSILHPDLGALKKAIESNEQREVSIVTIKDFQINKLSDFQLIIIYQPNDSFIPVFEEIRNNNHSSWIITGTQTNWNFLNAAQENFSRNASSQTQDFFGTYNPNYSGFQFEDLEFDKLPPLEDRFGNMQFGGTPFSALLYQKVEGVDTKDPLLAVFENNTAKQAALFGENIWKWRAQSYLETGTFENFDNFISKLVQFLANTQKKERLSVNLEPVYLQGENLQIEALYFDRNYVFDPSGQLEIKLENQESGELVAGAMLASANRYVFEIDNLVPGEYSYEIKEIKSRILKRGNFIVIENNIEQQFTSANISAMKNLAENNAASLYFLNDPESLIKRLMTEDVYVSVQKSREKTLPLINWKILLFFLVLSLAAEWFMRKYFGLI</sequence>
<dbReference type="SUPFAM" id="SSF53300">
    <property type="entry name" value="vWA-like"/>
    <property type="match status" value="1"/>
</dbReference>
<proteinExistence type="predicted"/>
<name>A0A5B8YJ51_9FLAO</name>
<dbReference type="Proteomes" id="UP000321954">
    <property type="component" value="Chromosome"/>
</dbReference>
<evidence type="ECO:0000256" key="1">
    <source>
        <dbReference type="SAM" id="Phobius"/>
    </source>
</evidence>
<dbReference type="OrthoDB" id="9763076at2"/>
<accession>A0A5B8YJ51</accession>
<evidence type="ECO:0000313" key="2">
    <source>
        <dbReference type="EMBL" id="QED36867.1"/>
    </source>
</evidence>
<dbReference type="AlphaFoldDB" id="A0A5B8YJ51"/>
<dbReference type="PANTHER" id="PTHR37947:SF1">
    <property type="entry name" value="BLL2462 PROTEIN"/>
    <property type="match status" value="1"/>
</dbReference>
<keyword evidence="1" id="KW-0472">Membrane</keyword>
<feature type="transmembrane region" description="Helical" evidence="1">
    <location>
        <begin position="38"/>
        <end position="58"/>
    </location>
</feature>
<organism evidence="2 3">
    <name type="scientific">Antarcticibacterium arcticum</name>
    <dbReference type="NCBI Taxonomy" id="2585771"/>
    <lineage>
        <taxon>Bacteria</taxon>
        <taxon>Pseudomonadati</taxon>
        <taxon>Bacteroidota</taxon>
        <taxon>Flavobacteriia</taxon>
        <taxon>Flavobacteriales</taxon>
        <taxon>Flavobacteriaceae</taxon>
        <taxon>Antarcticibacterium</taxon>
    </lineage>
</organism>
<dbReference type="KEGG" id="anp:FK178_03690"/>
<dbReference type="EMBL" id="CP042476">
    <property type="protein sequence ID" value="QED36867.1"/>
    <property type="molecule type" value="Genomic_DNA"/>
</dbReference>
<dbReference type="RefSeq" id="WP_146831107.1">
    <property type="nucleotide sequence ID" value="NZ_CP042476.1"/>
</dbReference>
<feature type="transmembrane region" description="Helical" evidence="1">
    <location>
        <begin position="6"/>
        <end position="26"/>
    </location>
</feature>
<keyword evidence="1" id="KW-0812">Transmembrane</keyword>
<dbReference type="InterPro" id="IPR036465">
    <property type="entry name" value="vWFA_dom_sf"/>
</dbReference>
<dbReference type="PANTHER" id="PTHR37947">
    <property type="entry name" value="BLL2462 PROTEIN"/>
    <property type="match status" value="1"/>
</dbReference>
<gene>
    <name evidence="2" type="ORF">FK178_03690</name>
</gene>
<evidence type="ECO:0000313" key="3">
    <source>
        <dbReference type="Proteomes" id="UP000321954"/>
    </source>
</evidence>
<keyword evidence="1" id="KW-1133">Transmembrane helix</keyword>
<protein>
    <submittedName>
        <fullName evidence="2">VWA domain-containing protein</fullName>
    </submittedName>
</protein>
<reference evidence="2 3" key="1">
    <citation type="submission" date="2019-08" db="EMBL/GenBank/DDBJ databases">
        <title>Antarcticibacterium arcticum sp. nov., a bacterium isolated from marine sediment of the Canadian Beaufort Sea.</title>
        <authorList>
            <person name="Lee Y.M."/>
            <person name="Baek K."/>
            <person name="Lee D.-H."/>
            <person name="Shin S.C."/>
            <person name="Jin Y.K."/>
            <person name="Park Y."/>
        </authorList>
    </citation>
    <scope>NUCLEOTIDE SEQUENCE [LARGE SCALE GENOMIC DNA]</scope>
    <source>
        <strain evidence="2 3">PAMC 28998</strain>
    </source>
</reference>
<keyword evidence="3" id="KW-1185">Reference proteome</keyword>